<dbReference type="RefSeq" id="WP_160857524.1">
    <property type="nucleotide sequence ID" value="NZ_WUMK01000002.1"/>
</dbReference>
<gene>
    <name evidence="1" type="ORF">GR138_04945</name>
</gene>
<protein>
    <submittedName>
        <fullName evidence="1">Flagellar protein</fullName>
    </submittedName>
</protein>
<dbReference type="EMBL" id="WUMK01000002">
    <property type="protein sequence ID" value="MXN44527.1"/>
    <property type="molecule type" value="Genomic_DNA"/>
</dbReference>
<reference evidence="1 2" key="1">
    <citation type="submission" date="2019-12" db="EMBL/GenBank/DDBJ databases">
        <title>Shinella kummerowiae sp. nov., a symbiotic bacterium isolated from root nodules of the herbal legume Kummerowia stipulacea.</title>
        <authorList>
            <person name="Gao J."/>
        </authorList>
    </citation>
    <scope>NUCLEOTIDE SEQUENCE [LARGE SCALE GENOMIC DNA]</scope>
    <source>
        <strain evidence="1 2">CCBAU 25048</strain>
    </source>
</reference>
<proteinExistence type="predicted"/>
<accession>A0A6N8S7Z4</accession>
<evidence type="ECO:0000313" key="1">
    <source>
        <dbReference type="EMBL" id="MXN44527.1"/>
    </source>
</evidence>
<name>A0A6N8S7Z4_9HYPH</name>
<comment type="caution">
    <text evidence="1">The sequence shown here is derived from an EMBL/GenBank/DDBJ whole genome shotgun (WGS) entry which is preliminary data.</text>
</comment>
<dbReference type="AlphaFoldDB" id="A0A6N8S7Z4"/>
<evidence type="ECO:0000313" key="2">
    <source>
        <dbReference type="Proteomes" id="UP000435802"/>
    </source>
</evidence>
<keyword evidence="1" id="KW-0966">Cell projection</keyword>
<dbReference type="OrthoDB" id="9810610at2"/>
<sequence length="181" mass="19840">MKTEPTLSAAARVLARKLALPVAGFVLMAIPGAFAEERPVISTTSASADEIRAFCTNIADAARDQRYLIQKQELETLQKDVDERIKVLETRRAEYEDWLKRRNDFLKMAEGGLVEIYRKMKPDAAAAQLAEINPEIASAIVMKLPARQSSSILGEMPADKAALLTRIIAIAGKANTSKDPS</sequence>
<keyword evidence="2" id="KW-1185">Reference proteome</keyword>
<dbReference type="Proteomes" id="UP000435802">
    <property type="component" value="Unassembled WGS sequence"/>
</dbReference>
<dbReference type="SUPFAM" id="SSF158791">
    <property type="entry name" value="MgtE N-terminal domain-like"/>
    <property type="match status" value="1"/>
</dbReference>
<organism evidence="1 2">
    <name type="scientific">Shinella kummerowiae</name>
    <dbReference type="NCBI Taxonomy" id="417745"/>
    <lineage>
        <taxon>Bacteria</taxon>
        <taxon>Pseudomonadati</taxon>
        <taxon>Pseudomonadota</taxon>
        <taxon>Alphaproteobacteria</taxon>
        <taxon>Hyphomicrobiales</taxon>
        <taxon>Rhizobiaceae</taxon>
        <taxon>Shinella</taxon>
    </lineage>
</organism>
<keyword evidence="1" id="KW-0969">Cilium</keyword>
<keyword evidence="1" id="KW-0282">Flagellum</keyword>